<evidence type="ECO:0000313" key="3">
    <source>
        <dbReference type="EMBL" id="DAE01629.1"/>
    </source>
</evidence>
<keyword evidence="2" id="KW-0472">Membrane</keyword>
<name>A0A8S5P4Q5_9CAUD</name>
<keyword evidence="2" id="KW-1133">Transmembrane helix</keyword>
<sequence length="476" mass="52889">MGLIKCPDCKNKISSSAPACPYCGRPMKGNNSKSSSINHNVGCSTYAFLAIIVMVFIGWTAGKSNDNAEESIQVSRDASTNDVSAESASTKDASPVEDNSFTEISLPELYANWENYKYQNVKVSGKISEVSETEFRIYGKTASGENEIKVIPKTMPGDIHAKEWVTVTGKASRDHILTLNAIEDADIVQTGVDAKKAYKSLRNEYFKEHPEEIPPTPTPKPQAVSVDDSIVLPALKLFDNYEQYNNQYITISAPISYASEGVVEVDDESAGKFYITLLEPRSDLSEGDYMTVTGLVDGMSLGEVQIDNSNISATGDEPARLFEQGKQDYSNESGKIIEGVELSEQDFKARCKEMWYEDIAFSDKNLEGEYVKVKLYIEDSGVINPKKYYDSQVMELIQKYHLDRTISMVGIYSKDTDSYGSSKDLGVLYSLNTGYSGSDFTPGTYITLYGKIINYAVNKWDGHNSAYFMPKYIERN</sequence>
<evidence type="ECO:0000256" key="2">
    <source>
        <dbReference type="SAM" id="Phobius"/>
    </source>
</evidence>
<organism evidence="3">
    <name type="scientific">Siphoviridae sp. ctkyp1</name>
    <dbReference type="NCBI Taxonomy" id="2825646"/>
    <lineage>
        <taxon>Viruses</taxon>
        <taxon>Duplodnaviria</taxon>
        <taxon>Heunggongvirae</taxon>
        <taxon>Uroviricota</taxon>
        <taxon>Caudoviricetes</taxon>
    </lineage>
</organism>
<protein>
    <submittedName>
        <fullName evidence="3">RING finger family 1 protein</fullName>
    </submittedName>
</protein>
<feature type="region of interest" description="Disordered" evidence="1">
    <location>
        <begin position="72"/>
        <end position="99"/>
    </location>
</feature>
<accession>A0A8S5P4Q5</accession>
<dbReference type="EMBL" id="BK015328">
    <property type="protein sequence ID" value="DAE01629.1"/>
    <property type="molecule type" value="Genomic_DNA"/>
</dbReference>
<keyword evidence="2" id="KW-0812">Transmembrane</keyword>
<reference evidence="3" key="1">
    <citation type="journal article" date="2021" name="Proc. Natl. Acad. Sci. U.S.A.">
        <title>A Catalog of Tens of Thousands of Viruses from Human Metagenomes Reveals Hidden Associations with Chronic Diseases.</title>
        <authorList>
            <person name="Tisza M.J."/>
            <person name="Buck C.B."/>
        </authorList>
    </citation>
    <scope>NUCLEOTIDE SEQUENCE</scope>
    <source>
        <strain evidence="3">Ctkyp1</strain>
    </source>
</reference>
<proteinExistence type="predicted"/>
<feature type="transmembrane region" description="Helical" evidence="2">
    <location>
        <begin position="37"/>
        <end position="59"/>
    </location>
</feature>
<evidence type="ECO:0000256" key="1">
    <source>
        <dbReference type="SAM" id="MobiDB-lite"/>
    </source>
</evidence>